<accession>U2QV85</accession>
<dbReference type="HOGENOM" id="CLU_2990936_0_0_9"/>
<proteinExistence type="predicted"/>
<dbReference type="AlphaFoldDB" id="U2QV85"/>
<organism evidence="1 2">
    <name type="scientific">Levilactobacillus brevis ATCC 14869 = DSM 20054</name>
    <dbReference type="NCBI Taxonomy" id="649758"/>
    <lineage>
        <taxon>Bacteria</taxon>
        <taxon>Bacillati</taxon>
        <taxon>Bacillota</taxon>
        <taxon>Bacilli</taxon>
        <taxon>Lactobacillales</taxon>
        <taxon>Lactobacillaceae</taxon>
        <taxon>Levilactobacillus</taxon>
    </lineage>
</organism>
<dbReference type="EMBL" id="AWVK01000014">
    <property type="protein sequence ID" value="ERK45213.1"/>
    <property type="molecule type" value="Genomic_DNA"/>
</dbReference>
<gene>
    <name evidence="1" type="ORF">HMPREF0495_00395</name>
</gene>
<reference evidence="1 2" key="1">
    <citation type="submission" date="2013-06" db="EMBL/GenBank/DDBJ databases">
        <authorList>
            <person name="Weinstock G."/>
            <person name="Sodergren E."/>
            <person name="Lobos E.A."/>
            <person name="Fulton L."/>
            <person name="Fulton R."/>
            <person name="Courtney L."/>
            <person name="Fronick C."/>
            <person name="O'Laughlin M."/>
            <person name="Godfrey J."/>
            <person name="Wilson R.M."/>
            <person name="Miner T."/>
            <person name="Farmer C."/>
            <person name="Delehaunty K."/>
            <person name="Cordes M."/>
            <person name="Minx P."/>
            <person name="Tomlinson C."/>
            <person name="Chen J."/>
            <person name="Wollam A."/>
            <person name="Pepin K.H."/>
            <person name="Bhonagiri V."/>
            <person name="Zhang X."/>
            <person name="Warren W."/>
            <person name="Mitreva M."/>
            <person name="Mardis E.R."/>
            <person name="Wilson R.K."/>
        </authorList>
    </citation>
    <scope>NUCLEOTIDE SEQUENCE [LARGE SCALE GENOMIC DNA]</scope>
    <source>
        <strain evidence="1 2">ATCC 14869</strain>
    </source>
</reference>
<dbReference type="Proteomes" id="UP000016644">
    <property type="component" value="Unassembled WGS sequence"/>
</dbReference>
<comment type="caution">
    <text evidence="1">The sequence shown here is derived from an EMBL/GenBank/DDBJ whole genome shotgun (WGS) entry which is preliminary data.</text>
</comment>
<evidence type="ECO:0000313" key="1">
    <source>
        <dbReference type="EMBL" id="ERK45213.1"/>
    </source>
</evidence>
<protein>
    <submittedName>
        <fullName evidence="1">Uncharacterized protein</fullName>
    </submittedName>
</protein>
<name>U2QV85_LEVBR</name>
<sequence>MGPQTIKTGLNQCALQTPVKTCFYYLKKDMVMLADACQSDALRGDRSWIGQSDYLAM</sequence>
<evidence type="ECO:0000313" key="2">
    <source>
        <dbReference type="Proteomes" id="UP000016644"/>
    </source>
</evidence>